<feature type="region of interest" description="Disordered" evidence="1">
    <location>
        <begin position="341"/>
        <end position="378"/>
    </location>
</feature>
<evidence type="ECO:0000313" key="2">
    <source>
        <dbReference type="EMBL" id="ETI32996.1"/>
    </source>
</evidence>
<gene>
    <name evidence="2" type="ORF">F443_20283</name>
</gene>
<dbReference type="OrthoDB" id="136186at2759"/>
<accession>V9E234</accession>
<name>V9E234_PHYNI</name>
<dbReference type="Proteomes" id="UP000018721">
    <property type="component" value="Unassembled WGS sequence"/>
</dbReference>
<evidence type="ECO:0000313" key="3">
    <source>
        <dbReference type="Proteomes" id="UP000018721"/>
    </source>
</evidence>
<evidence type="ECO:0000256" key="1">
    <source>
        <dbReference type="SAM" id="MobiDB-lite"/>
    </source>
</evidence>
<keyword evidence="3" id="KW-1185">Reference proteome</keyword>
<protein>
    <submittedName>
        <fullName evidence="2">Uncharacterized protein</fullName>
    </submittedName>
</protein>
<dbReference type="EMBL" id="ANIZ01003530">
    <property type="protein sequence ID" value="ETI32996.1"/>
    <property type="molecule type" value="Genomic_DNA"/>
</dbReference>
<reference evidence="2 3" key="1">
    <citation type="submission" date="2013-11" db="EMBL/GenBank/DDBJ databases">
        <title>The Genome Sequence of Phytophthora parasitica P1569.</title>
        <authorList>
            <consortium name="The Broad Institute Genomics Platform"/>
            <person name="Russ C."/>
            <person name="Tyler B."/>
            <person name="Panabieres F."/>
            <person name="Shan W."/>
            <person name="Tripathy S."/>
            <person name="Grunwald N."/>
            <person name="Machado M."/>
            <person name="Johnson C.S."/>
            <person name="Arredondo F."/>
            <person name="Hong C."/>
            <person name="Coffey M."/>
            <person name="Young S.K."/>
            <person name="Zeng Q."/>
            <person name="Gargeya S."/>
            <person name="Fitzgerald M."/>
            <person name="Abouelleil A."/>
            <person name="Alvarado L."/>
            <person name="Chapman S.B."/>
            <person name="Gainer-Dewar J."/>
            <person name="Goldberg J."/>
            <person name="Griggs A."/>
            <person name="Gujja S."/>
            <person name="Hansen M."/>
            <person name="Howarth C."/>
            <person name="Imamovic A."/>
            <person name="Ireland A."/>
            <person name="Larimer J."/>
            <person name="McCowan C."/>
            <person name="Murphy C."/>
            <person name="Pearson M."/>
            <person name="Poon T.W."/>
            <person name="Priest M."/>
            <person name="Roberts A."/>
            <person name="Saif S."/>
            <person name="Shea T."/>
            <person name="Sykes S."/>
            <person name="Wortman J."/>
            <person name="Nusbaum C."/>
            <person name="Birren B."/>
        </authorList>
    </citation>
    <scope>NUCLEOTIDE SEQUENCE [LARGE SCALE GENOMIC DNA]</scope>
    <source>
        <strain evidence="2 3">P1569</strain>
    </source>
</reference>
<organism evidence="2 3">
    <name type="scientific">Phytophthora nicotianae P1569</name>
    <dbReference type="NCBI Taxonomy" id="1317065"/>
    <lineage>
        <taxon>Eukaryota</taxon>
        <taxon>Sar</taxon>
        <taxon>Stramenopiles</taxon>
        <taxon>Oomycota</taxon>
        <taxon>Peronosporomycetes</taxon>
        <taxon>Peronosporales</taxon>
        <taxon>Peronosporaceae</taxon>
        <taxon>Phytophthora</taxon>
    </lineage>
</organism>
<sequence>MEHTPAQAPATTDTSSVRRIRPSVMDEELTSWALYDLTPADSPDTPDNMREYFRRFRAARHKTIEGAGHEALQHSWCAFIKRWNLMQPGAFVQWLDHREVMLQDHSLSELRNRLCEFAWSGNQFCYVHLSIRSATLIAIGSQNTAGLFLPVARVDRCPVGVGALDLVLGRLVAGVITTKHQLYGPHSLALARHRERCFILTNHVGEILKKGGTWLSRIIFRRESKPTHKGTYARPESRDWEGNGYDFERERQDGLHDSRYAARSTGFHPRSQLLAEGRRVDNGLERAALEDVDLAVNRTLDAPVSSERAKNVVWRAERTLEQIRQSNRELLHRVRELEDHFRGGHRGIPRLPQRAPGSDGSMARQARREGRSTHAPPT</sequence>
<dbReference type="HOGENOM" id="CLU_732532_0_0_1"/>
<dbReference type="AlphaFoldDB" id="V9E234"/>
<feature type="region of interest" description="Disordered" evidence="1">
    <location>
        <begin position="1"/>
        <end position="20"/>
    </location>
</feature>
<proteinExistence type="predicted"/>
<comment type="caution">
    <text evidence="2">The sequence shown here is derived from an EMBL/GenBank/DDBJ whole genome shotgun (WGS) entry which is preliminary data.</text>
</comment>
<dbReference type="eggNOG" id="ENOG502S4SQ">
    <property type="taxonomic scope" value="Eukaryota"/>
</dbReference>